<organism evidence="1">
    <name type="scientific">Ochrobactrum phage ORM_20</name>
    <dbReference type="NCBI Taxonomy" id="2985243"/>
    <lineage>
        <taxon>Viruses</taxon>
    </lineage>
</organism>
<accession>A0A9N6ZHL8</accession>
<sequence length="49" mass="5684">MDEPEPVIAWSCYRIDCPCGYVMYFEDVDKDETYTCEDCGTLVSVESIY</sequence>
<dbReference type="EMBL" id="OX359470">
    <property type="protein sequence ID" value="CAI3971098.1"/>
    <property type="molecule type" value="Genomic_DNA"/>
</dbReference>
<protein>
    <submittedName>
        <fullName evidence="1">Uncharacterized protein</fullName>
    </submittedName>
</protein>
<proteinExistence type="predicted"/>
<gene>
    <name evidence="1" type="ORF">ORM20_00049</name>
</gene>
<reference evidence="1" key="1">
    <citation type="submission" date="2022-10" db="EMBL/GenBank/DDBJ databases">
        <authorList>
            <person name="Meaden S."/>
        </authorList>
    </citation>
    <scope>NUCLEOTIDE SEQUENCE</scope>
</reference>
<evidence type="ECO:0000313" key="1">
    <source>
        <dbReference type="EMBL" id="CAI3971098.1"/>
    </source>
</evidence>
<name>A0A9N6ZHL8_9VIRU</name>